<evidence type="ECO:0000313" key="2">
    <source>
        <dbReference type="EMBL" id="WAQ98610.1"/>
    </source>
</evidence>
<dbReference type="Gene3D" id="2.170.300.10">
    <property type="entry name" value="Tie2 ligand-binding domain superfamily"/>
    <property type="match status" value="1"/>
</dbReference>
<dbReference type="Proteomes" id="UP001164746">
    <property type="component" value="Chromosome 3"/>
</dbReference>
<dbReference type="InterPro" id="IPR008979">
    <property type="entry name" value="Galactose-bd-like_sf"/>
</dbReference>
<dbReference type="Gene3D" id="2.60.120.260">
    <property type="entry name" value="Galactose-binding domain-like"/>
    <property type="match status" value="1"/>
</dbReference>
<proteinExistence type="predicted"/>
<keyword evidence="3" id="KW-1185">Reference proteome</keyword>
<sequence>MKAEHFSLGNVFFICTCLLWIITVSSVYQSSTYETCYASNVINNMTLHATVVPDSTLCLACSATVGNESPWLQIDFGTKAMMRTLRIFGRDYDTPGQSSNLLVSISNTSHFVNQNFSTWEDFGLINASDPYNGVMWDLGVNRVLQYLVFRRPLPSVMAICEVAVFNTDCEKGFFGDKCASMCQCKDEQPCDSVTGKCATPGCFAGWKGDSCSTECSGDEFGVDCASTCNCYDNGVCDSIDGKCIAGECAPGWQGNTCDIECKSPHFGQNCSQTCHCYLSGPCDPINGLCTHGMCAPGWLGDSCDKVRNLFATNVRHHVLRTTKIVYNVTMVDLGKAAVIHAIATTAHRAITQMAYVPITYVKRDGRETVVVKAQGGAVQTQNMRMYARKEYVVLDTLDKIVARYATAMTMRPVFHSAVCVRIRSVLTAGKDQNVPMVHLGKAAVIYAIATTAHRAITQMAYVPITYVKRDGRETAVVKVVLLPC</sequence>
<evidence type="ECO:0000313" key="3">
    <source>
        <dbReference type="Proteomes" id="UP001164746"/>
    </source>
</evidence>
<dbReference type="PANTHER" id="PTHR24035:SF109">
    <property type="entry name" value="PROTEIN DRAPER"/>
    <property type="match status" value="1"/>
</dbReference>
<accession>A0ABY7DPL8</accession>
<protein>
    <submittedName>
        <fullName evidence="2">MEGF6-like protein</fullName>
    </submittedName>
</protein>
<dbReference type="PANTHER" id="PTHR24035">
    <property type="entry name" value="MULTIPLE EPIDERMAL GROWTH FACTOR-LIKE DOMAINS PROTEIN"/>
    <property type="match status" value="1"/>
</dbReference>
<dbReference type="EMBL" id="CP111014">
    <property type="protein sequence ID" value="WAQ98610.1"/>
    <property type="molecule type" value="Genomic_DNA"/>
</dbReference>
<dbReference type="InterPro" id="IPR052108">
    <property type="entry name" value="MEGF/SIB"/>
</dbReference>
<organism evidence="2 3">
    <name type="scientific">Mya arenaria</name>
    <name type="common">Soft-shell clam</name>
    <dbReference type="NCBI Taxonomy" id="6604"/>
    <lineage>
        <taxon>Eukaryota</taxon>
        <taxon>Metazoa</taxon>
        <taxon>Spiralia</taxon>
        <taxon>Lophotrochozoa</taxon>
        <taxon>Mollusca</taxon>
        <taxon>Bivalvia</taxon>
        <taxon>Autobranchia</taxon>
        <taxon>Heteroconchia</taxon>
        <taxon>Euheterodonta</taxon>
        <taxon>Imparidentia</taxon>
        <taxon>Neoheterodontei</taxon>
        <taxon>Myida</taxon>
        <taxon>Myoidea</taxon>
        <taxon>Myidae</taxon>
        <taxon>Mya</taxon>
    </lineage>
</organism>
<name>A0ABY7DPL8_MYAAR</name>
<feature type="chain" id="PRO_5045386806" evidence="1">
    <location>
        <begin position="30"/>
        <end position="484"/>
    </location>
</feature>
<gene>
    <name evidence="2" type="ORF">MAR_022983</name>
</gene>
<evidence type="ECO:0000256" key="1">
    <source>
        <dbReference type="SAM" id="SignalP"/>
    </source>
</evidence>
<reference evidence="2" key="1">
    <citation type="submission" date="2022-11" db="EMBL/GenBank/DDBJ databases">
        <title>Centuries of genome instability and evolution in soft-shell clam transmissible cancer (bioRxiv).</title>
        <authorList>
            <person name="Hart S.F.M."/>
            <person name="Yonemitsu M.A."/>
            <person name="Giersch R.M."/>
            <person name="Beal B.F."/>
            <person name="Arriagada G."/>
            <person name="Davis B.W."/>
            <person name="Ostrander E.A."/>
            <person name="Goff S.P."/>
            <person name="Metzger M.J."/>
        </authorList>
    </citation>
    <scope>NUCLEOTIDE SEQUENCE</scope>
    <source>
        <strain evidence="2">MELC-2E11</strain>
        <tissue evidence="2">Siphon/mantle</tissue>
    </source>
</reference>
<dbReference type="SUPFAM" id="SSF49785">
    <property type="entry name" value="Galactose-binding domain-like"/>
    <property type="match status" value="1"/>
</dbReference>
<keyword evidence="1" id="KW-0732">Signal</keyword>
<feature type="signal peptide" evidence="1">
    <location>
        <begin position="1"/>
        <end position="29"/>
    </location>
</feature>